<protein>
    <submittedName>
        <fullName evidence="2">Uncharacterized protein</fullName>
    </submittedName>
</protein>
<dbReference type="AlphaFoldDB" id="A0A0L8FIZ6"/>
<keyword evidence="1" id="KW-1133">Transmembrane helix</keyword>
<proteinExistence type="predicted"/>
<reference evidence="2" key="1">
    <citation type="submission" date="2015-07" db="EMBL/GenBank/DDBJ databases">
        <title>MeaNS - Measles Nucleotide Surveillance Program.</title>
        <authorList>
            <person name="Tran T."/>
            <person name="Druce J."/>
        </authorList>
    </citation>
    <scope>NUCLEOTIDE SEQUENCE</scope>
    <source>
        <strain evidence="2">UCB-OBI-ISO-001</strain>
        <tissue evidence="2">Gonad</tissue>
    </source>
</reference>
<evidence type="ECO:0000256" key="1">
    <source>
        <dbReference type="SAM" id="Phobius"/>
    </source>
</evidence>
<dbReference type="EMBL" id="KQ430964">
    <property type="protein sequence ID" value="KOF63416.1"/>
    <property type="molecule type" value="Genomic_DNA"/>
</dbReference>
<keyword evidence="1" id="KW-0472">Membrane</keyword>
<keyword evidence="1" id="KW-0812">Transmembrane</keyword>
<name>A0A0L8FIZ6_OCTBM</name>
<feature type="transmembrane region" description="Helical" evidence="1">
    <location>
        <begin position="27"/>
        <end position="46"/>
    </location>
</feature>
<organism evidence="2">
    <name type="scientific">Octopus bimaculoides</name>
    <name type="common">California two-spotted octopus</name>
    <dbReference type="NCBI Taxonomy" id="37653"/>
    <lineage>
        <taxon>Eukaryota</taxon>
        <taxon>Metazoa</taxon>
        <taxon>Spiralia</taxon>
        <taxon>Lophotrochozoa</taxon>
        <taxon>Mollusca</taxon>
        <taxon>Cephalopoda</taxon>
        <taxon>Coleoidea</taxon>
        <taxon>Octopodiformes</taxon>
        <taxon>Octopoda</taxon>
        <taxon>Incirrata</taxon>
        <taxon>Octopodidae</taxon>
        <taxon>Octopus</taxon>
    </lineage>
</organism>
<accession>A0A0L8FIZ6</accession>
<gene>
    <name evidence="2" type="ORF">OCBIM_22019107mg</name>
</gene>
<evidence type="ECO:0000313" key="2">
    <source>
        <dbReference type="EMBL" id="KOF63416.1"/>
    </source>
</evidence>
<sequence length="71" mass="8410">MINISQMKPLKTLPEGFRKAKEEKKKALNHFVFVFFYLSILLKSYLQKAIYFLSLTSFFGNNQTIFLEKNI</sequence>